<feature type="domain" description="N-acetyltransferase" evidence="10">
    <location>
        <begin position="2"/>
        <end position="148"/>
    </location>
</feature>
<evidence type="ECO:0000256" key="8">
    <source>
        <dbReference type="ARBA" id="ARBA00048923"/>
    </source>
</evidence>
<sequence>MTSIKRCTSTEQAGWLALRMALWPAERDEHLAEMRELCAQANRYAQFLAYSSCGEPQGLVEVALRSDYVNGTDSSPVGFLEGLYVDPAYRRRGLAAQLVAVAEKWCREQGCTEMASDALLENTVSHAMHKALGFEETERVVYFRKPLDKQDK</sequence>
<evidence type="ECO:0000256" key="4">
    <source>
        <dbReference type="ARBA" id="ARBA00022679"/>
    </source>
</evidence>
<proteinExistence type="predicted"/>
<dbReference type="InterPro" id="IPR050680">
    <property type="entry name" value="YpeA/RimI_acetyltransf"/>
</dbReference>
<evidence type="ECO:0000259" key="10">
    <source>
        <dbReference type="PROSITE" id="PS51186"/>
    </source>
</evidence>
<dbReference type="InterPro" id="IPR024170">
    <property type="entry name" value="Aminoglycoside_N6-AcTrfrase"/>
</dbReference>
<dbReference type="RefSeq" id="WP_258827185.1">
    <property type="nucleotide sequence ID" value="NZ_JANUHA010000004.1"/>
</dbReference>
<comment type="caution">
    <text evidence="11">The sequence shown here is derived from an EMBL/GenBank/DDBJ whole genome shotgun (WGS) entry which is preliminary data.</text>
</comment>
<dbReference type="InterPro" id="IPR016181">
    <property type="entry name" value="Acyl_CoA_acyltransferase"/>
</dbReference>
<comment type="subunit">
    <text evidence="1 9">Homodimer.</text>
</comment>
<gene>
    <name evidence="11" type="ORF">NX780_07200</name>
</gene>
<dbReference type="PANTHER" id="PTHR43420:SF51">
    <property type="entry name" value="PEPTIDYL-LYSINE N-ACETYLTRANSFERASE YIAC"/>
    <property type="match status" value="1"/>
</dbReference>
<dbReference type="SUPFAM" id="SSF55729">
    <property type="entry name" value="Acyl-CoA N-acyltransferases (Nat)"/>
    <property type="match status" value="1"/>
</dbReference>
<dbReference type="EC" id="2.3.1.82" evidence="2 9"/>
<evidence type="ECO:0000313" key="11">
    <source>
        <dbReference type="EMBL" id="MCS0596135.1"/>
    </source>
</evidence>
<keyword evidence="6 9" id="KW-0012">Acyltransferase</keyword>
<evidence type="ECO:0000256" key="1">
    <source>
        <dbReference type="ARBA" id="ARBA00011738"/>
    </source>
</evidence>
<evidence type="ECO:0000256" key="6">
    <source>
        <dbReference type="ARBA" id="ARBA00023315"/>
    </source>
</evidence>
<dbReference type="PROSITE" id="PS51186">
    <property type="entry name" value="GNAT"/>
    <property type="match status" value="1"/>
</dbReference>
<evidence type="ECO:0000256" key="2">
    <source>
        <dbReference type="ARBA" id="ARBA00012888"/>
    </source>
</evidence>
<dbReference type="GO" id="GO:0016746">
    <property type="term" value="F:acyltransferase activity"/>
    <property type="evidence" value="ECO:0007669"/>
    <property type="project" value="UniProtKB-KW"/>
</dbReference>
<evidence type="ECO:0000256" key="7">
    <source>
        <dbReference type="ARBA" id="ARBA00029660"/>
    </source>
</evidence>
<organism evidence="11 12">
    <name type="scientific">Massilia agri</name>
    <dbReference type="NCBI Taxonomy" id="1886785"/>
    <lineage>
        <taxon>Bacteria</taxon>
        <taxon>Pseudomonadati</taxon>
        <taxon>Pseudomonadota</taxon>
        <taxon>Betaproteobacteria</taxon>
        <taxon>Burkholderiales</taxon>
        <taxon>Oxalobacteraceae</taxon>
        <taxon>Telluria group</taxon>
        <taxon>Massilia</taxon>
    </lineage>
</organism>
<dbReference type="Proteomes" id="UP001206572">
    <property type="component" value="Unassembled WGS sequence"/>
</dbReference>
<keyword evidence="5 9" id="KW-0046">Antibiotic resistance</keyword>
<dbReference type="NCBIfam" id="NF043067">
    <property type="entry name" value="AAC_6p_group_E"/>
    <property type="match status" value="1"/>
</dbReference>
<accession>A0ABT2AIW7</accession>
<dbReference type="PANTHER" id="PTHR43420">
    <property type="entry name" value="ACETYLTRANSFERASE"/>
    <property type="match status" value="1"/>
</dbReference>
<protein>
    <recommendedName>
        <fullName evidence="3 9">Aminoglycoside N(6')-acetyltransferase type 1</fullName>
        <ecNumber evidence="2 9">2.3.1.82</ecNumber>
    </recommendedName>
    <alternativeName>
        <fullName evidence="7 9">Aminoglycoside resistance protein</fullName>
    </alternativeName>
</protein>
<keyword evidence="4 9" id="KW-0808">Transferase</keyword>
<comment type="function">
    <text evidence="9">Catalyzes the transfer of an acetyl group from acetyl-CoA to the 6'-amino group of aminoglycoside molecules conferring resistance to antibiotics containing the purpurosamine ring.</text>
</comment>
<evidence type="ECO:0000256" key="3">
    <source>
        <dbReference type="ARBA" id="ARBA00017677"/>
    </source>
</evidence>
<dbReference type="InterPro" id="IPR000182">
    <property type="entry name" value="GNAT_dom"/>
</dbReference>
<dbReference type="Gene3D" id="3.40.630.30">
    <property type="match status" value="1"/>
</dbReference>
<dbReference type="PIRSF" id="PIRSF000452">
    <property type="entry name" value="6-N-acetyltransf"/>
    <property type="match status" value="1"/>
</dbReference>
<evidence type="ECO:0000256" key="9">
    <source>
        <dbReference type="PIRNR" id="PIRNR000452"/>
    </source>
</evidence>
<dbReference type="Pfam" id="PF00583">
    <property type="entry name" value="Acetyltransf_1"/>
    <property type="match status" value="1"/>
</dbReference>
<keyword evidence="12" id="KW-1185">Reference proteome</keyword>
<evidence type="ECO:0000256" key="5">
    <source>
        <dbReference type="ARBA" id="ARBA00023251"/>
    </source>
</evidence>
<comment type="catalytic activity">
    <reaction evidence="8 9">
        <text>kanamycin B + acetyl-CoA = N(6')-acetylkanamycin B + CoA + H(+)</text>
        <dbReference type="Rhea" id="RHEA:16449"/>
        <dbReference type="ChEBI" id="CHEBI:15378"/>
        <dbReference type="ChEBI" id="CHEBI:57287"/>
        <dbReference type="ChEBI" id="CHEBI:57288"/>
        <dbReference type="ChEBI" id="CHEBI:58390"/>
        <dbReference type="ChEBI" id="CHEBI:58549"/>
        <dbReference type="EC" id="2.3.1.82"/>
    </reaction>
</comment>
<dbReference type="EMBL" id="JANUHA010000004">
    <property type="protein sequence ID" value="MCS0596135.1"/>
    <property type="molecule type" value="Genomic_DNA"/>
</dbReference>
<evidence type="ECO:0000313" key="12">
    <source>
        <dbReference type="Proteomes" id="UP001206572"/>
    </source>
</evidence>
<reference evidence="11 12" key="1">
    <citation type="submission" date="2022-08" db="EMBL/GenBank/DDBJ databases">
        <title>Reclassification of Massilia species as members of the genera Telluria, Duganella, Pseudoduganella, Mokoshia gen. nov. and Zemynaea gen. nov. using orthogonal and non-orthogonal genome-based approaches.</title>
        <authorList>
            <person name="Bowman J.P."/>
        </authorList>
    </citation>
    <scope>NUCLEOTIDE SEQUENCE [LARGE SCALE GENOMIC DNA]</scope>
    <source>
        <strain evidence="11 12">JCM 31661</strain>
    </source>
</reference>
<name>A0ABT2AIW7_9BURK</name>
<dbReference type="CDD" id="cd04301">
    <property type="entry name" value="NAT_SF"/>
    <property type="match status" value="1"/>
</dbReference>